<evidence type="ECO:0000313" key="5">
    <source>
        <dbReference type="Proteomes" id="UP000198902"/>
    </source>
</evidence>
<dbReference type="Pfam" id="PF24422">
    <property type="entry name" value="DUF7552"/>
    <property type="match status" value="1"/>
</dbReference>
<protein>
    <submittedName>
        <fullName evidence="4">Uncharacterized protein</fullName>
    </submittedName>
</protein>
<dbReference type="Proteomes" id="UP000198902">
    <property type="component" value="Unassembled WGS sequence"/>
</dbReference>
<evidence type="ECO:0000259" key="2">
    <source>
        <dbReference type="Pfam" id="PF24420"/>
    </source>
</evidence>
<dbReference type="AlphaFoldDB" id="A0A0D6JN95"/>
<dbReference type="OrthoDB" id="342580at2157"/>
<evidence type="ECO:0000259" key="3">
    <source>
        <dbReference type="Pfam" id="PF24422"/>
    </source>
</evidence>
<evidence type="ECO:0000313" key="4">
    <source>
        <dbReference type="EMBL" id="CQR49075.1"/>
    </source>
</evidence>
<gene>
    <name evidence="4" type="ORF">BN996_00530</name>
</gene>
<name>A0A0D6JN95_9EURY</name>
<feature type="domain" description="DUF7552" evidence="3">
    <location>
        <begin position="5"/>
        <end position="79"/>
    </location>
</feature>
<proteinExistence type="predicted"/>
<accession>A0A0D6JN95</accession>
<feature type="region of interest" description="Disordered" evidence="1">
    <location>
        <begin position="83"/>
        <end position="129"/>
    </location>
</feature>
<dbReference type="EMBL" id="CSTE01000001">
    <property type="protein sequence ID" value="CQR49075.1"/>
    <property type="molecule type" value="Genomic_DNA"/>
</dbReference>
<dbReference type="RefSeq" id="WP_089777034.1">
    <property type="nucleotide sequence ID" value="NZ_CABLRR010000001.1"/>
</dbReference>
<feature type="compositionally biased region" description="Low complexity" evidence="1">
    <location>
        <begin position="88"/>
        <end position="109"/>
    </location>
</feature>
<feature type="domain" description="DUF7551" evidence="2">
    <location>
        <begin position="137"/>
        <end position="320"/>
    </location>
</feature>
<organism evidence="4 5">
    <name type="scientific">Haloferax massiliensis</name>
    <dbReference type="NCBI Taxonomy" id="1476858"/>
    <lineage>
        <taxon>Archaea</taxon>
        <taxon>Methanobacteriati</taxon>
        <taxon>Methanobacteriota</taxon>
        <taxon>Stenosarchaea group</taxon>
        <taxon>Halobacteria</taxon>
        <taxon>Halobacteriales</taxon>
        <taxon>Haloferacaceae</taxon>
        <taxon>Haloferax</taxon>
    </lineage>
</organism>
<feature type="compositionally biased region" description="Basic and acidic residues" evidence="1">
    <location>
        <begin position="113"/>
        <end position="129"/>
    </location>
</feature>
<keyword evidence="5" id="KW-1185">Reference proteome</keyword>
<dbReference type="InterPro" id="IPR055973">
    <property type="entry name" value="DUF7551"/>
</dbReference>
<reference evidence="5" key="1">
    <citation type="submission" date="2015-03" db="EMBL/GenBank/DDBJ databases">
        <authorList>
            <person name="Urmite Genomes"/>
        </authorList>
    </citation>
    <scope>NUCLEOTIDE SEQUENCE [LARGE SCALE GENOMIC DNA]</scope>
    <source>
        <strain evidence="5">Arc-Hr</strain>
    </source>
</reference>
<dbReference type="Pfam" id="PF24420">
    <property type="entry name" value="DUF7551"/>
    <property type="match status" value="1"/>
</dbReference>
<dbReference type="InterPro" id="IPR055974">
    <property type="entry name" value="DUF7552"/>
</dbReference>
<evidence type="ECO:0000256" key="1">
    <source>
        <dbReference type="SAM" id="MobiDB-lite"/>
    </source>
</evidence>
<sequence length="326" mass="34705">MVGTTLTQIRTHIESLASDDGSYELVCGRTGERPVPVDGLRFEDRTTAEAAARAARRYRSALRRYDPNVPYYDLIVSEHEERPGFGGASASANTGATAEGWATAGATPGLPKPPRDLGPDADGRAECADGGDRAERVEFCHRVAAAVFEALVDAGHRAVETAVMDAYFDLAETMASADDLCLRLLESMATALHVHLGSAEQADVLERAASYLASRPGSTGALAATLAEMERLDLVESYTCSPWRPGPDATTRATELTLEGYALSAREGRLPVLPVVVELYRRASSWKPVSLHVTPTEGGWHATLSVSATSNAVGLASVPIHERTAD</sequence>